<keyword evidence="9" id="KW-1185">Reference proteome</keyword>
<sequence>MQFTNFVSILLLLSITLAVTDSEECEVCVGFLERLYRSLISTHPELTFALVEEGLNRACVGATGKESRLCYYLGASSDAAARVTGEVTRPLSSHVPVQKICQRLQRRDSQICELRYEQQVLDWSRDALSKLRVLELKRVLASWGEECRACLEKSDFIDLIQEVAPKHNVGQHRAQSEEL</sequence>
<evidence type="ECO:0000259" key="8">
    <source>
        <dbReference type="Pfam" id="PF20145"/>
    </source>
</evidence>
<evidence type="ECO:0000256" key="2">
    <source>
        <dbReference type="ARBA" id="ARBA00005617"/>
    </source>
</evidence>
<dbReference type="Pfam" id="PF20145">
    <property type="entry name" value="ARMET_N"/>
    <property type="match status" value="1"/>
</dbReference>
<evidence type="ECO:0000256" key="3">
    <source>
        <dbReference type="ARBA" id="ARBA00022525"/>
    </source>
</evidence>
<evidence type="ECO:0000256" key="1">
    <source>
        <dbReference type="ARBA" id="ARBA00004613"/>
    </source>
</evidence>
<dbReference type="AlphaFoldDB" id="A0A6J2WIR4"/>
<keyword evidence="5" id="KW-1015">Disulfide bond</keyword>
<feature type="domain" description="ARMET C-terminal" evidence="7">
    <location>
        <begin position="127"/>
        <end position="167"/>
    </location>
</feature>
<dbReference type="PANTHER" id="PTHR12990:SF9">
    <property type="entry name" value="CEREBRAL DOPAMINE NEUROTROPHIC FACTOR"/>
    <property type="match status" value="1"/>
</dbReference>
<evidence type="ECO:0000313" key="10">
    <source>
        <dbReference type="RefSeq" id="XP_030644254.1"/>
    </source>
</evidence>
<gene>
    <name evidence="10" type="primary">cdnf</name>
</gene>
<dbReference type="GeneID" id="115824607"/>
<dbReference type="InterPro" id="IPR045333">
    <property type="entry name" value="ARMET-like"/>
</dbReference>
<accession>A0A6J2WIR4</accession>
<dbReference type="Gene3D" id="1.10.720.30">
    <property type="entry name" value="SAP domain"/>
    <property type="match status" value="1"/>
</dbReference>
<dbReference type="GO" id="GO:0031175">
    <property type="term" value="P:neuron projection development"/>
    <property type="evidence" value="ECO:0007669"/>
    <property type="project" value="TreeGrafter"/>
</dbReference>
<dbReference type="GO" id="GO:0071542">
    <property type="term" value="P:dopaminergic neuron differentiation"/>
    <property type="evidence" value="ECO:0007669"/>
    <property type="project" value="TreeGrafter"/>
</dbReference>
<dbReference type="Proteomes" id="UP000504632">
    <property type="component" value="Chromosome 1"/>
</dbReference>
<dbReference type="CTD" id="441549"/>
<dbReference type="Gene3D" id="1.10.225.10">
    <property type="entry name" value="Saposin-like"/>
    <property type="match status" value="1"/>
</dbReference>
<dbReference type="RefSeq" id="XP_030644254.1">
    <property type="nucleotide sequence ID" value="XM_030788394.1"/>
</dbReference>
<keyword evidence="4 6" id="KW-0732">Signal</keyword>
<organism evidence="9 10">
    <name type="scientific">Chanos chanos</name>
    <name type="common">Milkfish</name>
    <name type="synonym">Mugil chanos</name>
    <dbReference type="NCBI Taxonomy" id="29144"/>
    <lineage>
        <taxon>Eukaryota</taxon>
        <taxon>Metazoa</taxon>
        <taxon>Chordata</taxon>
        <taxon>Craniata</taxon>
        <taxon>Vertebrata</taxon>
        <taxon>Euteleostomi</taxon>
        <taxon>Actinopterygii</taxon>
        <taxon>Neopterygii</taxon>
        <taxon>Teleostei</taxon>
        <taxon>Ostariophysi</taxon>
        <taxon>Gonorynchiformes</taxon>
        <taxon>Chanidae</taxon>
        <taxon>Chanos</taxon>
    </lineage>
</organism>
<feature type="chain" id="PRO_5027075987" evidence="6">
    <location>
        <begin position="23"/>
        <end position="179"/>
    </location>
</feature>
<dbReference type="SUPFAM" id="SSF68906">
    <property type="entry name" value="SAP domain"/>
    <property type="match status" value="1"/>
</dbReference>
<dbReference type="Pfam" id="PF10208">
    <property type="entry name" value="ARMET_C"/>
    <property type="match status" value="1"/>
</dbReference>
<proteinExistence type="inferred from homology"/>
<dbReference type="FunFam" id="1.10.225.10:FF:000003">
    <property type="entry name" value="Mesencephalic astrocyte-derived neurotrophic factor"/>
    <property type="match status" value="1"/>
</dbReference>
<dbReference type="GO" id="GO:0005783">
    <property type="term" value="C:endoplasmic reticulum"/>
    <property type="evidence" value="ECO:0007669"/>
    <property type="project" value="TreeGrafter"/>
</dbReference>
<keyword evidence="3" id="KW-0964">Secreted</keyword>
<evidence type="ECO:0000259" key="7">
    <source>
        <dbReference type="Pfam" id="PF10208"/>
    </source>
</evidence>
<dbReference type="InParanoid" id="A0A6J2WIR4"/>
<dbReference type="InterPro" id="IPR045332">
    <property type="entry name" value="ARMET_N"/>
</dbReference>
<comment type="similarity">
    <text evidence="2">Belongs to the ARMET family.</text>
</comment>
<reference evidence="10" key="1">
    <citation type="submission" date="2025-08" db="UniProtKB">
        <authorList>
            <consortium name="RefSeq"/>
        </authorList>
    </citation>
    <scope>IDENTIFICATION</scope>
</reference>
<dbReference type="GO" id="GO:0005615">
    <property type="term" value="C:extracellular space"/>
    <property type="evidence" value="ECO:0007669"/>
    <property type="project" value="TreeGrafter"/>
</dbReference>
<evidence type="ECO:0000256" key="6">
    <source>
        <dbReference type="SAM" id="SignalP"/>
    </source>
</evidence>
<name>A0A6J2WIR4_CHACN</name>
<dbReference type="OrthoDB" id="5597848at2759"/>
<dbReference type="InterPro" id="IPR036361">
    <property type="entry name" value="SAP_dom_sf"/>
</dbReference>
<dbReference type="InterPro" id="IPR019345">
    <property type="entry name" value="ARMET_C"/>
</dbReference>
<comment type="subcellular location">
    <subcellularLocation>
        <location evidence="1">Secreted</location>
    </subcellularLocation>
</comment>
<feature type="domain" description="ARMET N-terminal" evidence="8">
    <location>
        <begin position="24"/>
        <end position="120"/>
    </location>
</feature>
<evidence type="ECO:0000313" key="9">
    <source>
        <dbReference type="Proteomes" id="UP000504632"/>
    </source>
</evidence>
<protein>
    <submittedName>
        <fullName evidence="10">Cerebral dopamine neurotrophic factor</fullName>
    </submittedName>
</protein>
<dbReference type="PANTHER" id="PTHR12990">
    <property type="entry name" value="ARMET-LIKE PROTEIN"/>
    <property type="match status" value="1"/>
</dbReference>
<evidence type="ECO:0000256" key="5">
    <source>
        <dbReference type="ARBA" id="ARBA00023157"/>
    </source>
</evidence>
<feature type="signal peptide" evidence="6">
    <location>
        <begin position="1"/>
        <end position="22"/>
    </location>
</feature>
<evidence type="ECO:0000256" key="4">
    <source>
        <dbReference type="ARBA" id="ARBA00022729"/>
    </source>
</evidence>